<reference evidence="1 2" key="1">
    <citation type="submission" date="2007-06" db="EMBL/GenBank/DDBJ databases">
        <authorList>
            <person name="Shimkets L."/>
            <person name="Ferriera S."/>
            <person name="Johnson J."/>
            <person name="Kravitz S."/>
            <person name="Beeson K."/>
            <person name="Sutton G."/>
            <person name="Rogers Y.-H."/>
            <person name="Friedman R."/>
            <person name="Frazier M."/>
            <person name="Venter J.C."/>
        </authorList>
    </citation>
    <scope>NUCLEOTIDE SEQUENCE [LARGE SCALE GENOMIC DNA]</scope>
    <source>
        <strain evidence="1 2">SIR-1</strain>
    </source>
</reference>
<accession>A6GIZ3</accession>
<evidence type="ECO:0000313" key="1">
    <source>
        <dbReference type="EMBL" id="EDM74149.1"/>
    </source>
</evidence>
<dbReference type="AlphaFoldDB" id="A6GIZ3"/>
<gene>
    <name evidence="1" type="ORF">PPSIR1_39100</name>
</gene>
<protein>
    <submittedName>
        <fullName evidence="1">Uncharacterized protein</fullName>
    </submittedName>
</protein>
<dbReference type="Proteomes" id="UP000005801">
    <property type="component" value="Unassembled WGS sequence"/>
</dbReference>
<keyword evidence="2" id="KW-1185">Reference proteome</keyword>
<evidence type="ECO:0000313" key="2">
    <source>
        <dbReference type="Proteomes" id="UP000005801"/>
    </source>
</evidence>
<sequence length="40" mass="4606">MSYEDGELTLEQQIAEMLVGRTTEEIEILVKVLRVLLDID</sequence>
<name>A6GIZ3_9BACT</name>
<dbReference type="RefSeq" id="WP_006976679.1">
    <property type="nucleotide sequence ID" value="NZ_ABCS01000146.1"/>
</dbReference>
<dbReference type="STRING" id="391625.PPSIR1_39100"/>
<organism evidence="1 2">
    <name type="scientific">Plesiocystis pacifica SIR-1</name>
    <dbReference type="NCBI Taxonomy" id="391625"/>
    <lineage>
        <taxon>Bacteria</taxon>
        <taxon>Pseudomonadati</taxon>
        <taxon>Myxococcota</taxon>
        <taxon>Polyangia</taxon>
        <taxon>Nannocystales</taxon>
        <taxon>Nannocystaceae</taxon>
        <taxon>Plesiocystis</taxon>
    </lineage>
</organism>
<comment type="caution">
    <text evidence="1">The sequence shown here is derived from an EMBL/GenBank/DDBJ whole genome shotgun (WGS) entry which is preliminary data.</text>
</comment>
<dbReference type="EMBL" id="ABCS01000146">
    <property type="protein sequence ID" value="EDM74149.1"/>
    <property type="molecule type" value="Genomic_DNA"/>
</dbReference>
<proteinExistence type="predicted"/>